<evidence type="ECO:0000313" key="3">
    <source>
        <dbReference type="Proteomes" id="UP000252884"/>
    </source>
</evidence>
<name>A0A368XMK2_9BURK</name>
<gene>
    <name evidence="2" type="ORF">DES41_10671</name>
</gene>
<evidence type="ECO:0000313" key="2">
    <source>
        <dbReference type="EMBL" id="RCW69200.1"/>
    </source>
</evidence>
<dbReference type="EMBL" id="QPJK01000006">
    <property type="protein sequence ID" value="RCW69200.1"/>
    <property type="molecule type" value="Genomic_DNA"/>
</dbReference>
<feature type="domain" description="Novel STAND NTPase 3" evidence="1">
    <location>
        <begin position="239"/>
        <end position="377"/>
    </location>
</feature>
<evidence type="ECO:0000259" key="1">
    <source>
        <dbReference type="Pfam" id="PF20720"/>
    </source>
</evidence>
<dbReference type="InterPro" id="IPR027417">
    <property type="entry name" value="P-loop_NTPase"/>
</dbReference>
<dbReference type="RefSeq" id="WP_147282909.1">
    <property type="nucleotide sequence ID" value="NZ_QPJK01000006.1"/>
</dbReference>
<comment type="caution">
    <text evidence="2">The sequence shown here is derived from an EMBL/GenBank/DDBJ whole genome shotgun (WGS) entry which is preliminary data.</text>
</comment>
<proteinExistence type="predicted"/>
<dbReference type="SUPFAM" id="SSF52540">
    <property type="entry name" value="P-loop containing nucleoside triphosphate hydrolases"/>
    <property type="match status" value="1"/>
</dbReference>
<dbReference type="InterPro" id="IPR049050">
    <property type="entry name" value="nSTAND3"/>
</dbReference>
<keyword evidence="3" id="KW-1185">Reference proteome</keyword>
<organism evidence="2 3">
    <name type="scientific">Pseudorhodoferax soli</name>
    <dbReference type="NCBI Taxonomy" id="545864"/>
    <lineage>
        <taxon>Bacteria</taxon>
        <taxon>Pseudomonadati</taxon>
        <taxon>Pseudomonadota</taxon>
        <taxon>Betaproteobacteria</taxon>
        <taxon>Burkholderiales</taxon>
        <taxon>Comamonadaceae</taxon>
    </lineage>
</organism>
<dbReference type="Proteomes" id="UP000252884">
    <property type="component" value="Unassembled WGS sequence"/>
</dbReference>
<accession>A0A368XMK2</accession>
<sequence>MRTGQGGSYGLEGYLYQVLVSVWVAVDVLLVNKRAERVELEPASQEDIEADLTSSAPPMVGAAMTTDTYPLRVQVKCSSGDTWSAKRLRAVLEHGGPSRVPALQRLNDEPGARYLLITDNAIASSLRPIAVRDIGVWPTEWTDSSKLSDDQRVLREVWPRVAVLYGFPEDRVRDKLERHLETTCHVPRSRVGPCIDELYGQALQRMRVTEDHTWRKSDLEDCIKRNDGYLAESRTDEEYVKPKNWHLLLQKLTDQHAVIIKGESGTGKTSAARALILELRERVPGIEVVQATTPAVVRDCRLQPVVFYLDDPWGKSRFEPNAEPWRNELPSLLLQAGPARFFVATTRSDVFQSAELGKKHARWLASLESSDYEPRDRFAMFRHRLSGVPVGLRQVVAEQRGNILQELRSPYEIDQFFANIGGLETVDTYHDQRSQIDEAVQQAHIDAIQGNIREQVSRRNATVAAIVLWCSLTVSGSVDRDFLRSLHTRLSSLDSRFDDIGLDELVGFFVAGKSLRQLERVVSYGHPQVREALRHFISCDVVRAQSVLRSFCAVVLLAYGGAMHSKAAEALAKLSAALPREVDRAFVFEGQTGHLMNDWLLQEAAAGPQFEDKLKLLARAGTPNFVPAEVARFLTERGSCSPFAEETFEPFQPEAAWFEAATAEPSTSLLCRRFLALVLPHSHESFQSDFDEILQRIAGDLTTAYLDGVLNLVESGARSHNMRLLLTQAGGDIERLRPIAVEALAQYTSIDFDATNAEDFIAAEDCYYGSDYTPEAVYLWESASNSDDVLQHFVSEFRRAKGWQSVAADSSARGMEEWWLRATASAAEDAPPDPVEVQALLTRTDGTAMERRFWERASTFWTAELAPILLERLLGRTDDQKLREALVMCARFAEGGAILASAAAQLASQQRWHQLLELLVEVDGRDVLEHEDLFENVVEVLLSAVPLPQRRMLECVLQFSSPLDVPPSEFTAFVEELDVRQDWALLAVIRAKASRAIDPSAMVRRLLQTCKHGEAAAQSVAISAAFLTEPELLTAVEHKFGRVRAAAFDALVSREVRLGGELLSGLAKDRSFFVKQVISDYACRNPAQHRAVLHQLLFDDWCDAQFASEGESISLPFAFRAVEALSSAKEFSATDEELCLAVGFTSRDPSVRYQALRLVVSSGTTESRSVVVDAALAATPQVGRLEAAAALAAEVSSVDPKLATRIRVEDLLEVDAAVAVRLAKVVGSHLNEAAVRHCVEQIGADPERRVLLLPLGIGAARRPELLARIRGLLPMDTPALRVFQRPLGDIPVECLTPLGGHEEVGAVRRALKQWFVED</sequence>
<reference evidence="2 3" key="1">
    <citation type="submission" date="2018-07" db="EMBL/GenBank/DDBJ databases">
        <title>Genomic Encyclopedia of Type Strains, Phase IV (KMG-IV): sequencing the most valuable type-strain genomes for metagenomic binning, comparative biology and taxonomic classification.</title>
        <authorList>
            <person name="Goeker M."/>
        </authorList>
    </citation>
    <scope>NUCLEOTIDE SEQUENCE [LARGE SCALE GENOMIC DNA]</scope>
    <source>
        <strain evidence="2 3">DSM 21634</strain>
    </source>
</reference>
<dbReference type="OrthoDB" id="9806903at2"/>
<dbReference type="Pfam" id="PF20720">
    <property type="entry name" value="nSTAND3"/>
    <property type="match status" value="1"/>
</dbReference>
<protein>
    <recommendedName>
        <fullName evidence="1">Novel STAND NTPase 3 domain-containing protein</fullName>
    </recommendedName>
</protein>